<evidence type="ECO:0000256" key="1">
    <source>
        <dbReference type="ARBA" id="ARBA00006110"/>
    </source>
</evidence>
<feature type="coiled-coil region" evidence="2">
    <location>
        <begin position="160"/>
        <end position="191"/>
    </location>
</feature>
<dbReference type="PANTHER" id="PTHR13191">
    <property type="entry name" value="RIBOSOMAL RNA PROCESSING PROTEIN 7-RELATED"/>
    <property type="match status" value="1"/>
</dbReference>
<evidence type="ECO:0000313" key="5">
    <source>
        <dbReference type="Proteomes" id="UP001295444"/>
    </source>
</evidence>
<dbReference type="GO" id="GO:0000028">
    <property type="term" value="P:ribosomal small subunit assembly"/>
    <property type="evidence" value="ECO:0007669"/>
    <property type="project" value="TreeGrafter"/>
</dbReference>
<dbReference type="InterPro" id="IPR024326">
    <property type="entry name" value="RRP7_C"/>
</dbReference>
<dbReference type="AlphaFoldDB" id="A0AAD1SUN3"/>
<dbReference type="GO" id="GO:0032545">
    <property type="term" value="C:CURI complex"/>
    <property type="evidence" value="ECO:0007669"/>
    <property type="project" value="TreeGrafter"/>
</dbReference>
<dbReference type="CDD" id="cd12951">
    <property type="entry name" value="RRP7_Rrp7A"/>
    <property type="match status" value="1"/>
</dbReference>
<dbReference type="Gene3D" id="3.30.70.330">
    <property type="match status" value="1"/>
</dbReference>
<sequence>MAASIKETTFAAPAGYIDIPVKFSEETRAYHCLYAKEHKVRDQLDKTHPLNRTLFVINVPPYCTEKCSSQIFSSCGTVNSVELQENPGPSEKKHTQSRYFDRKIPKGFKVAYVVYKNQIGLRELKLLNFKKSYVLSGNLRTVKTGIHKWIEDYESSLTDITDLQTEIDDFMKEYDKRMEEEEKKAEEEEGVPDEDGWVKVTRKGRRPGLARTEAVNLRVMEMEKKKRAQKELLNFYAWQHRDGKREHLAELRKKFEEDKQKIALMRAQRKFRPY</sequence>
<reference evidence="4" key="1">
    <citation type="submission" date="2022-03" db="EMBL/GenBank/DDBJ databases">
        <authorList>
            <person name="Alioto T."/>
            <person name="Alioto T."/>
            <person name="Gomez Garrido J."/>
        </authorList>
    </citation>
    <scope>NUCLEOTIDE SEQUENCE</scope>
</reference>
<organism evidence="4 5">
    <name type="scientific">Pelobates cultripes</name>
    <name type="common">Western spadefoot toad</name>
    <dbReference type="NCBI Taxonomy" id="61616"/>
    <lineage>
        <taxon>Eukaryota</taxon>
        <taxon>Metazoa</taxon>
        <taxon>Chordata</taxon>
        <taxon>Craniata</taxon>
        <taxon>Vertebrata</taxon>
        <taxon>Euteleostomi</taxon>
        <taxon>Amphibia</taxon>
        <taxon>Batrachia</taxon>
        <taxon>Anura</taxon>
        <taxon>Pelobatoidea</taxon>
        <taxon>Pelobatidae</taxon>
        <taxon>Pelobates</taxon>
    </lineage>
</organism>
<dbReference type="PANTHER" id="PTHR13191:SF0">
    <property type="entry name" value="RIBOSOMAL RNA-PROCESSING PROTEIN 7 HOMOLOG A-RELATED"/>
    <property type="match status" value="1"/>
</dbReference>
<comment type="similarity">
    <text evidence="1">Belongs to the RRP7 family.</text>
</comment>
<evidence type="ECO:0000259" key="3">
    <source>
        <dbReference type="Pfam" id="PF12923"/>
    </source>
</evidence>
<dbReference type="InterPro" id="IPR035979">
    <property type="entry name" value="RBD_domain_sf"/>
</dbReference>
<accession>A0AAD1SUN3</accession>
<feature type="domain" description="Ribosomal RNA-processing protein 7 C-terminal" evidence="3">
    <location>
        <begin position="156"/>
        <end position="274"/>
    </location>
</feature>
<protein>
    <submittedName>
        <fullName evidence="4">Ribosomal RNA-processing 7 homolog A</fullName>
    </submittedName>
</protein>
<dbReference type="SUPFAM" id="SSF54928">
    <property type="entry name" value="RNA-binding domain, RBD"/>
    <property type="match status" value="1"/>
</dbReference>
<evidence type="ECO:0000256" key="2">
    <source>
        <dbReference type="SAM" id="Coils"/>
    </source>
</evidence>
<dbReference type="Gene3D" id="6.10.250.1770">
    <property type="match status" value="1"/>
</dbReference>
<dbReference type="GO" id="GO:0034456">
    <property type="term" value="C:UTP-C complex"/>
    <property type="evidence" value="ECO:0007669"/>
    <property type="project" value="TreeGrafter"/>
</dbReference>
<dbReference type="InterPro" id="IPR034890">
    <property type="entry name" value="Rrp7A_RRM"/>
</dbReference>
<evidence type="ECO:0000313" key="4">
    <source>
        <dbReference type="EMBL" id="CAH2312171.1"/>
    </source>
</evidence>
<dbReference type="EMBL" id="OW240919">
    <property type="protein sequence ID" value="CAH2312171.1"/>
    <property type="molecule type" value="Genomic_DNA"/>
</dbReference>
<dbReference type="Proteomes" id="UP001295444">
    <property type="component" value="Chromosome 08"/>
</dbReference>
<dbReference type="Pfam" id="PF12923">
    <property type="entry name" value="RRP7"/>
    <property type="match status" value="1"/>
</dbReference>
<keyword evidence="5" id="KW-1185">Reference proteome</keyword>
<dbReference type="InterPro" id="IPR040446">
    <property type="entry name" value="RRP7"/>
</dbReference>
<dbReference type="GO" id="GO:0003676">
    <property type="term" value="F:nucleic acid binding"/>
    <property type="evidence" value="ECO:0007669"/>
    <property type="project" value="InterPro"/>
</dbReference>
<dbReference type="GO" id="GO:0006364">
    <property type="term" value="P:rRNA processing"/>
    <property type="evidence" value="ECO:0007669"/>
    <property type="project" value="TreeGrafter"/>
</dbReference>
<dbReference type="InterPro" id="IPR012677">
    <property type="entry name" value="Nucleotide-bd_a/b_plait_sf"/>
</dbReference>
<name>A0AAD1SUN3_PELCU</name>
<proteinExistence type="inferred from homology"/>
<dbReference type="CDD" id="cd12294">
    <property type="entry name" value="RRM_Rrp7A"/>
    <property type="match status" value="1"/>
</dbReference>
<keyword evidence="2" id="KW-0175">Coiled coil</keyword>
<gene>
    <name evidence="4" type="ORF">PECUL_23A011726</name>
</gene>